<accession>A0A0F9NMR0</accession>
<comment type="caution">
    <text evidence="1">The sequence shown here is derived from an EMBL/GenBank/DDBJ whole genome shotgun (WGS) entry which is preliminary data.</text>
</comment>
<dbReference type="EMBL" id="LAZR01003361">
    <property type="protein sequence ID" value="KKN19169.1"/>
    <property type="molecule type" value="Genomic_DNA"/>
</dbReference>
<dbReference type="InterPro" id="IPR005358">
    <property type="entry name" value="Puta_zinc/iron-chelating_dom"/>
</dbReference>
<gene>
    <name evidence="1" type="ORF">LCGC14_0948550</name>
</gene>
<dbReference type="AlphaFoldDB" id="A0A0F9NMR0"/>
<sequence>MFGILRQFEENVRLTRLKEELRPASLTGENKCIRCGFCCNMRTCIPTPDELKEIAKFLKLTPKELINKYYAIDKTSSGDYYYIKPTGVNTRDLAGKFIPDDRTFNEGKCIFLEGKDCKIYSVRPNHAKTMECWKGGNMVEYNVHKFWKNNELKKEFGIEVKE</sequence>
<dbReference type="Pfam" id="PF03692">
    <property type="entry name" value="CxxCxxCC"/>
    <property type="match status" value="1"/>
</dbReference>
<evidence type="ECO:0000313" key="1">
    <source>
        <dbReference type="EMBL" id="KKN19169.1"/>
    </source>
</evidence>
<protein>
    <submittedName>
        <fullName evidence="1">Uncharacterized protein</fullName>
    </submittedName>
</protein>
<dbReference type="PANTHER" id="PTHR35866:SF1">
    <property type="entry name" value="YKGJ FAMILY CYSTEINE CLUSTER PROTEIN"/>
    <property type="match status" value="1"/>
</dbReference>
<dbReference type="PANTHER" id="PTHR35866">
    <property type="entry name" value="PUTATIVE-RELATED"/>
    <property type="match status" value="1"/>
</dbReference>
<proteinExistence type="predicted"/>
<organism evidence="1">
    <name type="scientific">marine sediment metagenome</name>
    <dbReference type="NCBI Taxonomy" id="412755"/>
    <lineage>
        <taxon>unclassified sequences</taxon>
        <taxon>metagenomes</taxon>
        <taxon>ecological metagenomes</taxon>
    </lineage>
</organism>
<reference evidence="1" key="1">
    <citation type="journal article" date="2015" name="Nature">
        <title>Complex archaea that bridge the gap between prokaryotes and eukaryotes.</title>
        <authorList>
            <person name="Spang A."/>
            <person name="Saw J.H."/>
            <person name="Jorgensen S.L."/>
            <person name="Zaremba-Niedzwiedzka K."/>
            <person name="Martijn J."/>
            <person name="Lind A.E."/>
            <person name="van Eijk R."/>
            <person name="Schleper C."/>
            <person name="Guy L."/>
            <person name="Ettema T.J."/>
        </authorList>
    </citation>
    <scope>NUCLEOTIDE SEQUENCE</scope>
</reference>
<name>A0A0F9NMR0_9ZZZZ</name>